<comment type="subcellular location">
    <subcellularLocation>
        <location evidence="1">Cytoplasm</location>
    </subcellularLocation>
</comment>
<feature type="domain" description="Protein kinase" evidence="14">
    <location>
        <begin position="64"/>
        <end position="340"/>
    </location>
</feature>
<dbReference type="InterPro" id="IPR017441">
    <property type="entry name" value="Protein_kinase_ATP_BS"/>
</dbReference>
<feature type="compositionally biased region" description="Basic and acidic residues" evidence="13">
    <location>
        <begin position="1"/>
        <end position="29"/>
    </location>
</feature>
<dbReference type="CDD" id="cd14126">
    <property type="entry name" value="STKc_CK1_gamma"/>
    <property type="match status" value="1"/>
</dbReference>
<feature type="compositionally biased region" description="Polar residues" evidence="13">
    <location>
        <begin position="383"/>
        <end position="393"/>
    </location>
</feature>
<dbReference type="GeneID" id="107223268"/>
<evidence type="ECO:0000256" key="7">
    <source>
        <dbReference type="ARBA" id="ARBA00022687"/>
    </source>
</evidence>
<keyword evidence="4" id="KW-0963">Cytoplasm</keyword>
<dbReference type="PROSITE" id="PS00107">
    <property type="entry name" value="PROTEIN_KINASE_ATP"/>
    <property type="match status" value="1"/>
</dbReference>
<dbReference type="RefSeq" id="XP_046599754.1">
    <property type="nucleotide sequence ID" value="XM_046743798.1"/>
</dbReference>
<keyword evidence="10 11" id="KW-0067">ATP-binding</keyword>
<sequence>MEKRESRDPRANKEITRGGERDRDQEAAKRTSRGSGNAAARANMHASRHSVTSSSGVLMVGPNFRVGKKIGCGNFGELRLGKNLYNNEHVAIKMEPMKSKAPQLHLEYRFYKLLGTHVHNTHIEGVPEVFYFGPCGKYNALVMELLGPSLEDLFDLCGRRFSLKTVLIIAMQLLHRIEYVHSRHLIYRDVKPENFLIGRSTTKREKTIHIIDFGLAKEYIDLETNKHIPYREHKSLTGTARYMSINTHLGKEQSRRDDLEALGHMFMYFLRGSLPWQGLKADTLKERYQKIGDTKRATPIETLCDGHPEEMATYLRYVRRLDFFETPDYEHLRKLFQDLFDRRGFVNDGEFDWTGKTMSTPVGSLQTGHEIVVSPNRDRHPTTNKVVSSTNGELANDDPTAGHSNTPITAPQEVEMVDETKTNPCWKLKRTLCPQCGFPLPFKVPHLLPPNKKAKITQKPSSLCNDG</sequence>
<gene>
    <name evidence="16" type="primary">LOC107223268</name>
</gene>
<keyword evidence="15" id="KW-1185">Reference proteome</keyword>
<keyword evidence="8 11" id="KW-0547">Nucleotide-binding</keyword>
<evidence type="ECO:0000313" key="15">
    <source>
        <dbReference type="Proteomes" id="UP000829291"/>
    </source>
</evidence>
<evidence type="ECO:0000256" key="3">
    <source>
        <dbReference type="ARBA" id="ARBA00012513"/>
    </source>
</evidence>
<feature type="region of interest" description="Disordered" evidence="13">
    <location>
        <begin position="374"/>
        <end position="411"/>
    </location>
</feature>
<name>A0ABM3GHL0_NEOLC</name>
<dbReference type="Pfam" id="PF00069">
    <property type="entry name" value="Pkinase"/>
    <property type="match status" value="1"/>
</dbReference>
<dbReference type="InterPro" id="IPR008271">
    <property type="entry name" value="Ser/Thr_kinase_AS"/>
</dbReference>
<dbReference type="InterPro" id="IPR011009">
    <property type="entry name" value="Kinase-like_dom_sf"/>
</dbReference>
<evidence type="ECO:0000256" key="11">
    <source>
        <dbReference type="PROSITE-ProRule" id="PRU10141"/>
    </source>
</evidence>
<evidence type="ECO:0000313" key="16">
    <source>
        <dbReference type="RefSeq" id="XP_046599754.1"/>
    </source>
</evidence>
<evidence type="ECO:0000256" key="13">
    <source>
        <dbReference type="SAM" id="MobiDB-lite"/>
    </source>
</evidence>
<dbReference type="PROSITE" id="PS00108">
    <property type="entry name" value="PROTEIN_KINASE_ST"/>
    <property type="match status" value="1"/>
</dbReference>
<evidence type="ECO:0000256" key="6">
    <source>
        <dbReference type="ARBA" id="ARBA00022679"/>
    </source>
</evidence>
<dbReference type="PANTHER" id="PTHR11909">
    <property type="entry name" value="CASEIN KINASE-RELATED"/>
    <property type="match status" value="1"/>
</dbReference>
<comment type="similarity">
    <text evidence="2">Belongs to the protein kinase superfamily. CK1 Ser/Thr protein kinase family. Casein kinase I subfamily.</text>
</comment>
<feature type="binding site" evidence="11">
    <location>
        <position position="93"/>
    </location>
    <ligand>
        <name>ATP</name>
        <dbReference type="ChEBI" id="CHEBI:30616"/>
    </ligand>
</feature>
<dbReference type="PROSITE" id="PS50011">
    <property type="entry name" value="PROTEIN_KINASE_DOM"/>
    <property type="match status" value="1"/>
</dbReference>
<dbReference type="Proteomes" id="UP000829291">
    <property type="component" value="Chromosome 6"/>
</dbReference>
<evidence type="ECO:0000256" key="4">
    <source>
        <dbReference type="ARBA" id="ARBA00022490"/>
    </source>
</evidence>
<dbReference type="InterPro" id="IPR000719">
    <property type="entry name" value="Prot_kinase_dom"/>
</dbReference>
<protein>
    <recommendedName>
        <fullName evidence="3">non-specific serine/threonine protein kinase</fullName>
        <ecNumber evidence="3">2.7.11.1</ecNumber>
    </recommendedName>
</protein>
<keyword evidence="5 12" id="KW-0723">Serine/threonine-protein kinase</keyword>
<keyword evidence="9 16" id="KW-0418">Kinase</keyword>
<evidence type="ECO:0000256" key="9">
    <source>
        <dbReference type="ARBA" id="ARBA00022777"/>
    </source>
</evidence>
<dbReference type="SMART" id="SM00220">
    <property type="entry name" value="S_TKc"/>
    <property type="match status" value="1"/>
</dbReference>
<evidence type="ECO:0000256" key="8">
    <source>
        <dbReference type="ARBA" id="ARBA00022741"/>
    </source>
</evidence>
<organism evidence="15 16">
    <name type="scientific">Neodiprion lecontei</name>
    <name type="common">Redheaded pine sawfly</name>
    <dbReference type="NCBI Taxonomy" id="441921"/>
    <lineage>
        <taxon>Eukaryota</taxon>
        <taxon>Metazoa</taxon>
        <taxon>Ecdysozoa</taxon>
        <taxon>Arthropoda</taxon>
        <taxon>Hexapoda</taxon>
        <taxon>Insecta</taxon>
        <taxon>Pterygota</taxon>
        <taxon>Neoptera</taxon>
        <taxon>Endopterygota</taxon>
        <taxon>Hymenoptera</taxon>
        <taxon>Tenthredinoidea</taxon>
        <taxon>Diprionidae</taxon>
        <taxon>Diprioninae</taxon>
        <taxon>Neodiprion</taxon>
    </lineage>
</organism>
<evidence type="ECO:0000256" key="10">
    <source>
        <dbReference type="ARBA" id="ARBA00022840"/>
    </source>
</evidence>
<proteinExistence type="inferred from homology"/>
<feature type="region of interest" description="Disordered" evidence="13">
    <location>
        <begin position="1"/>
        <end position="54"/>
    </location>
</feature>
<dbReference type="GO" id="GO:0016301">
    <property type="term" value="F:kinase activity"/>
    <property type="evidence" value="ECO:0007669"/>
    <property type="project" value="UniProtKB-KW"/>
</dbReference>
<evidence type="ECO:0000259" key="14">
    <source>
        <dbReference type="PROSITE" id="PS50011"/>
    </source>
</evidence>
<dbReference type="InterPro" id="IPR050235">
    <property type="entry name" value="CK1_Ser-Thr_kinase"/>
</dbReference>
<dbReference type="EC" id="2.7.11.1" evidence="3"/>
<accession>A0ABM3GHL0</accession>
<evidence type="ECO:0000256" key="12">
    <source>
        <dbReference type="RuleBase" id="RU000304"/>
    </source>
</evidence>
<dbReference type="Pfam" id="PF12605">
    <property type="entry name" value="CK1gamma_C"/>
    <property type="match status" value="1"/>
</dbReference>
<dbReference type="InterPro" id="IPR022247">
    <property type="entry name" value="Casein_kinase-1_gamma_C"/>
</dbReference>
<keyword evidence="7" id="KW-0879">Wnt signaling pathway</keyword>
<evidence type="ECO:0000256" key="5">
    <source>
        <dbReference type="ARBA" id="ARBA00022527"/>
    </source>
</evidence>
<dbReference type="SUPFAM" id="SSF56112">
    <property type="entry name" value="Protein kinase-like (PK-like)"/>
    <property type="match status" value="1"/>
</dbReference>
<reference evidence="16" key="1">
    <citation type="submission" date="2025-08" db="UniProtKB">
        <authorList>
            <consortium name="RefSeq"/>
        </authorList>
    </citation>
    <scope>IDENTIFICATION</scope>
    <source>
        <tissue evidence="16">Thorax and Abdomen</tissue>
    </source>
</reference>
<evidence type="ECO:0000256" key="1">
    <source>
        <dbReference type="ARBA" id="ARBA00004496"/>
    </source>
</evidence>
<keyword evidence="6" id="KW-0808">Transferase</keyword>
<evidence type="ECO:0000256" key="2">
    <source>
        <dbReference type="ARBA" id="ARBA00005926"/>
    </source>
</evidence>
<dbReference type="Gene3D" id="1.10.510.10">
    <property type="entry name" value="Transferase(Phosphotransferase) domain 1"/>
    <property type="match status" value="1"/>
</dbReference>